<reference evidence="3" key="1">
    <citation type="submission" date="2016-06" db="EMBL/GenBank/DDBJ databases">
        <title>First high quality genome sequence of Plasmodium coatneyi using continuous long reads from single molecule, real-time sequencing.</title>
        <authorList>
            <person name="Chien J.-T."/>
            <person name="Pakala S.B."/>
            <person name="Geraldo J.A."/>
            <person name="Lapp S.A."/>
            <person name="Barnwell J.W."/>
            <person name="Kissinger J.C."/>
            <person name="Galinski M.R."/>
            <person name="Humphrey J.C."/>
        </authorList>
    </citation>
    <scope>NUCLEOTIDE SEQUENCE [LARGE SCALE GENOMIC DNA]</scope>
    <source>
        <strain evidence="3">Hackeri</strain>
    </source>
</reference>
<feature type="compositionally biased region" description="Basic and acidic residues" evidence="1">
    <location>
        <begin position="82"/>
        <end position="97"/>
    </location>
</feature>
<dbReference type="Proteomes" id="UP000092716">
    <property type="component" value="Chromosome 7"/>
</dbReference>
<accession>A0A1B1DXA3</accession>
<evidence type="ECO:0000256" key="1">
    <source>
        <dbReference type="SAM" id="MobiDB-lite"/>
    </source>
</evidence>
<dbReference type="AlphaFoldDB" id="A0A1B1DXA3"/>
<feature type="compositionally biased region" description="Basic and acidic residues" evidence="1">
    <location>
        <begin position="167"/>
        <end position="176"/>
    </location>
</feature>
<dbReference type="RefSeq" id="XP_019913954.1">
    <property type="nucleotide sequence ID" value="XM_020058428.1"/>
</dbReference>
<dbReference type="EMBL" id="CP016245">
    <property type="protein sequence ID" value="ANQ07259.1"/>
    <property type="molecule type" value="Genomic_DNA"/>
</dbReference>
<keyword evidence="3" id="KW-1185">Reference proteome</keyword>
<gene>
    <name evidence="2" type="ORF">PCOAH_00016190</name>
</gene>
<dbReference type="OrthoDB" id="378167at2759"/>
<dbReference type="KEGG" id="pcot:PCOAH_00016190"/>
<organism evidence="2 3">
    <name type="scientific">Plasmodium coatneyi</name>
    <dbReference type="NCBI Taxonomy" id="208452"/>
    <lineage>
        <taxon>Eukaryota</taxon>
        <taxon>Sar</taxon>
        <taxon>Alveolata</taxon>
        <taxon>Apicomplexa</taxon>
        <taxon>Aconoidasida</taxon>
        <taxon>Haemosporida</taxon>
        <taxon>Plasmodiidae</taxon>
        <taxon>Plasmodium</taxon>
    </lineage>
</organism>
<feature type="compositionally biased region" description="Basic and acidic residues" evidence="1">
    <location>
        <begin position="290"/>
        <end position="308"/>
    </location>
</feature>
<feature type="region of interest" description="Disordered" evidence="1">
    <location>
        <begin position="270"/>
        <end position="315"/>
    </location>
</feature>
<feature type="region of interest" description="Disordered" evidence="1">
    <location>
        <begin position="153"/>
        <end position="176"/>
    </location>
</feature>
<name>A0A1B1DXA3_9APIC</name>
<evidence type="ECO:0000313" key="2">
    <source>
        <dbReference type="EMBL" id="ANQ07259.1"/>
    </source>
</evidence>
<proteinExistence type="predicted"/>
<sequence length="603" mass="69389">MEKLEEISRQYEQTKRELLHWIGAQKNNGASKASRGKKHYLEKTVLHSLHEVINSYCSLVIVHREGRHSHGTNKGKGGPQNGDRRRNVKDSCKNRWSDGAAHDELSRRVAQKKAIQHRHVARVNRFVKTDKAIGTFGKYVERVFRLRRHSTCDGETEQGDASSVQEIHPEEKSPNEEYKRLPKRRIQIILERDIHFDLFLGAVLNFLQMLLRTELHRVNAEANCVKDNPPCVSNLTNEGKKNWWSRMLSEGGRGKQLGVQTTHVKRLPAQKERVTHFVDNPHGPSSSSRDTAHRGEERKRRSKNDSFKDPPSGVNSPLYPMDMKMLLWSSLLDGNHHPYNFIIRKVDPNLLYIIDSDRTLLRILFFFNVVHLFVTYMYVTICQNELLFSCLSVFVTIIRGFHGTFKLVSNGATEWKHAYPFFCAFASMVKRDILPSGGGSQEEECIPEGNTLQGMHNQGGENSHVVHSFGGLCFGVGRGDARKDVPRECLNSQTQKKGKKKNEQIGASPHDQYCYYATVKNEDEVDSVNLAIHVTNTSKDNISFYRRYIEEHIQRVFLHVYKLSEPKKRICSSEKNKEEGINDPSIFKNYRQLFRSFFQEIVS</sequence>
<protein>
    <submittedName>
        <fullName evidence="2">Uncharacterized protein</fullName>
    </submittedName>
</protein>
<feature type="region of interest" description="Disordered" evidence="1">
    <location>
        <begin position="67"/>
        <end position="97"/>
    </location>
</feature>
<dbReference type="GeneID" id="30908345"/>
<dbReference type="VEuPathDB" id="PlasmoDB:PCOAH_00016190"/>
<evidence type="ECO:0000313" key="3">
    <source>
        <dbReference type="Proteomes" id="UP000092716"/>
    </source>
</evidence>